<comment type="caution">
    <text evidence="2">The sequence shown here is derived from an EMBL/GenBank/DDBJ whole genome shotgun (WGS) entry which is preliminary data.</text>
</comment>
<protein>
    <submittedName>
        <fullName evidence="2">19646_t:CDS:1</fullName>
    </submittedName>
</protein>
<dbReference type="EMBL" id="CAMKVN010020760">
    <property type="protein sequence ID" value="CAI2199256.1"/>
    <property type="molecule type" value="Genomic_DNA"/>
</dbReference>
<accession>A0A9W4TA25</accession>
<evidence type="ECO:0000313" key="3">
    <source>
        <dbReference type="Proteomes" id="UP001153678"/>
    </source>
</evidence>
<name>A0A9W4TA25_9GLOM</name>
<feature type="non-terminal residue" evidence="2">
    <location>
        <position position="1"/>
    </location>
</feature>
<keyword evidence="1" id="KW-0175">Coiled coil</keyword>
<feature type="non-terminal residue" evidence="2">
    <location>
        <position position="223"/>
    </location>
</feature>
<sequence>KQNTLTNFTNSASSQEINEVKKVNQIFADFCRNEIGGQDINEIRTKLNVNEKERLITRITQEKKELETKYKKKAKQLDEEQCENNQLTEKNTNLEKKITELQTESKQDQQEYHDQLRQINLLFDAKAQDYQQLQQELLAKVKPGVKASDLKKLKRSKSANDIANNNPPTPLLQDQLLTETKEQLDNSLFARVEAVKQFGLIYDKLQQIKQELNATEEQASEEL</sequence>
<evidence type="ECO:0000256" key="1">
    <source>
        <dbReference type="SAM" id="Coils"/>
    </source>
</evidence>
<reference evidence="2" key="1">
    <citation type="submission" date="2022-08" db="EMBL/GenBank/DDBJ databases">
        <authorList>
            <person name="Kallberg Y."/>
            <person name="Tangrot J."/>
            <person name="Rosling A."/>
        </authorList>
    </citation>
    <scope>NUCLEOTIDE SEQUENCE</scope>
    <source>
        <strain evidence="2">Wild A</strain>
    </source>
</reference>
<evidence type="ECO:0000313" key="2">
    <source>
        <dbReference type="EMBL" id="CAI2199256.1"/>
    </source>
</evidence>
<organism evidence="2 3">
    <name type="scientific">Funneliformis geosporum</name>
    <dbReference type="NCBI Taxonomy" id="1117311"/>
    <lineage>
        <taxon>Eukaryota</taxon>
        <taxon>Fungi</taxon>
        <taxon>Fungi incertae sedis</taxon>
        <taxon>Mucoromycota</taxon>
        <taxon>Glomeromycotina</taxon>
        <taxon>Glomeromycetes</taxon>
        <taxon>Glomerales</taxon>
        <taxon>Glomeraceae</taxon>
        <taxon>Funneliformis</taxon>
    </lineage>
</organism>
<keyword evidence="3" id="KW-1185">Reference proteome</keyword>
<dbReference type="AlphaFoldDB" id="A0A9W4TA25"/>
<gene>
    <name evidence="2" type="ORF">FWILDA_LOCUS18983</name>
</gene>
<proteinExistence type="predicted"/>
<dbReference type="Proteomes" id="UP001153678">
    <property type="component" value="Unassembled WGS sequence"/>
</dbReference>
<feature type="coiled-coil region" evidence="1">
    <location>
        <begin position="49"/>
        <end position="111"/>
    </location>
</feature>